<evidence type="ECO:0000313" key="3">
    <source>
        <dbReference type="Proteomes" id="UP000037600"/>
    </source>
</evidence>
<dbReference type="STRING" id="1513271.XM47_03495"/>
<sequence length="316" mass="36372">MKLSVIVPVYNLEQFIGQCLESLVNQEVNFKYEIIVCDDASTDNSANIIQEYENIYPSLIKSVLKKSNQGLAENIRTLLTLAEGSYIAYMDGDDLALPGKLQTQVNYLDSHSTCSMVYHESDMFDSETNQSIRPYSDSFYNNKHIPQSANVNHLILYGTFLQASSVMFRRHDHLLDTVPDFCKIILDYPFYILNAGYLKGSIDFIETVLGRYRIHNQSFGAQTARSVERRMQSLADICEACVRARETFGIEEEIITRGINHHKFAAALYFLRRGKHELFLELIEDSVADGKFFDERHFTAYEQRKNPDKLKQELQL</sequence>
<dbReference type="GO" id="GO:0016758">
    <property type="term" value="F:hexosyltransferase activity"/>
    <property type="evidence" value="ECO:0007669"/>
    <property type="project" value="UniProtKB-ARBA"/>
</dbReference>
<dbReference type="PATRIC" id="fig|1513271.3.peg.725"/>
<comment type="caution">
    <text evidence="2">The sequence shown here is derived from an EMBL/GenBank/DDBJ whole genome shotgun (WGS) entry which is preliminary data.</text>
</comment>
<dbReference type="InterPro" id="IPR029044">
    <property type="entry name" value="Nucleotide-diphossugar_trans"/>
</dbReference>
<organism evidence="2 3">
    <name type="scientific">Catenovulum maritimum</name>
    <dbReference type="NCBI Taxonomy" id="1513271"/>
    <lineage>
        <taxon>Bacteria</taxon>
        <taxon>Pseudomonadati</taxon>
        <taxon>Pseudomonadota</taxon>
        <taxon>Gammaproteobacteria</taxon>
        <taxon>Alteromonadales</taxon>
        <taxon>Alteromonadaceae</taxon>
        <taxon>Catenovulum</taxon>
    </lineage>
</organism>
<dbReference type="Gene3D" id="3.90.550.10">
    <property type="entry name" value="Spore Coat Polysaccharide Biosynthesis Protein SpsA, Chain A"/>
    <property type="match status" value="1"/>
</dbReference>
<dbReference type="OrthoDB" id="9802649at2"/>
<evidence type="ECO:0000313" key="2">
    <source>
        <dbReference type="EMBL" id="KMT66638.1"/>
    </source>
</evidence>
<name>A0A0J8H0U7_9ALTE</name>
<dbReference type="Proteomes" id="UP000037600">
    <property type="component" value="Unassembled WGS sequence"/>
</dbReference>
<accession>A0A0J8H0U7</accession>
<dbReference type="InterPro" id="IPR001173">
    <property type="entry name" value="Glyco_trans_2-like"/>
</dbReference>
<dbReference type="SUPFAM" id="SSF53448">
    <property type="entry name" value="Nucleotide-diphospho-sugar transferases"/>
    <property type="match status" value="1"/>
</dbReference>
<keyword evidence="3" id="KW-1185">Reference proteome</keyword>
<dbReference type="AlphaFoldDB" id="A0A0J8H0U7"/>
<dbReference type="PANTHER" id="PTHR22916">
    <property type="entry name" value="GLYCOSYLTRANSFERASE"/>
    <property type="match status" value="1"/>
</dbReference>
<reference evidence="2 3" key="1">
    <citation type="submission" date="2015-04" db="EMBL/GenBank/DDBJ databases">
        <title>Draft Genome Sequence of the Novel Agar-Digesting Marine Bacterium Q1.</title>
        <authorList>
            <person name="Li Y."/>
            <person name="Li D."/>
            <person name="Chen G."/>
            <person name="Du Z."/>
        </authorList>
    </citation>
    <scope>NUCLEOTIDE SEQUENCE [LARGE SCALE GENOMIC DNA]</scope>
    <source>
        <strain evidence="2 3">Q1</strain>
    </source>
</reference>
<dbReference type="EMBL" id="LAZL01000003">
    <property type="protein sequence ID" value="KMT66638.1"/>
    <property type="molecule type" value="Genomic_DNA"/>
</dbReference>
<protein>
    <submittedName>
        <fullName evidence="2">Glycosyl transferase</fullName>
    </submittedName>
</protein>
<dbReference type="Pfam" id="PF00535">
    <property type="entry name" value="Glycos_transf_2"/>
    <property type="match status" value="1"/>
</dbReference>
<gene>
    <name evidence="2" type="ORF">XM47_03495</name>
</gene>
<proteinExistence type="predicted"/>
<dbReference type="RefSeq" id="WP_048689711.1">
    <property type="nucleotide sequence ID" value="NZ_KQ130483.1"/>
</dbReference>
<keyword evidence="2" id="KW-0808">Transferase</keyword>
<dbReference type="PANTHER" id="PTHR22916:SF3">
    <property type="entry name" value="UDP-GLCNAC:BETAGAL BETA-1,3-N-ACETYLGLUCOSAMINYLTRANSFERASE-LIKE PROTEIN 1"/>
    <property type="match status" value="1"/>
</dbReference>
<evidence type="ECO:0000259" key="1">
    <source>
        <dbReference type="Pfam" id="PF00535"/>
    </source>
</evidence>
<feature type="domain" description="Glycosyltransferase 2-like" evidence="1">
    <location>
        <begin position="4"/>
        <end position="154"/>
    </location>
</feature>